<dbReference type="Proteomes" id="UP000092993">
    <property type="component" value="Unassembled WGS sequence"/>
</dbReference>
<evidence type="ECO:0000256" key="4">
    <source>
        <dbReference type="ARBA" id="ARBA00023128"/>
    </source>
</evidence>
<organism evidence="7 8">
    <name type="scientific">Grifola frondosa</name>
    <name type="common">Maitake</name>
    <name type="synonym">Polyporus frondosus</name>
    <dbReference type="NCBI Taxonomy" id="5627"/>
    <lineage>
        <taxon>Eukaryota</taxon>
        <taxon>Fungi</taxon>
        <taxon>Dikarya</taxon>
        <taxon>Basidiomycota</taxon>
        <taxon>Agaricomycotina</taxon>
        <taxon>Agaricomycetes</taxon>
        <taxon>Polyporales</taxon>
        <taxon>Grifolaceae</taxon>
        <taxon>Grifola</taxon>
    </lineage>
</organism>
<keyword evidence="3" id="KW-0809">Transit peptide</keyword>
<dbReference type="GO" id="GO:0006105">
    <property type="term" value="P:succinate metabolic process"/>
    <property type="evidence" value="ECO:0007669"/>
    <property type="project" value="TreeGrafter"/>
</dbReference>
<comment type="subunit">
    <text evidence="6">Interacts with the iron-sulfur protein subunit within the SDH catalytic dimer.</text>
</comment>
<dbReference type="AlphaFoldDB" id="A0A1C7M620"/>
<sequence>MLRSTIVRLAESVSNKPLNLREASAALLPPLPLYRRILRAHRSLPHEMRSLGDDYVKAEFRRHRETTNKVHIIGFLSQWKLYLDELPKGPEAGSFRGKPLDPTMLEKMSAEQLGQLYELMHVTKDVWKPVETDDSTDVHSHDTKS</sequence>
<comment type="caution">
    <text evidence="7">The sequence shown here is derived from an EMBL/GenBank/DDBJ whole genome shotgun (WGS) entry which is preliminary data.</text>
</comment>
<dbReference type="Pfam" id="PF13233">
    <property type="entry name" value="Complex1_LYR_2"/>
    <property type="match status" value="1"/>
</dbReference>
<evidence type="ECO:0000256" key="1">
    <source>
        <dbReference type="ARBA" id="ARBA00004305"/>
    </source>
</evidence>
<dbReference type="CDD" id="cd20270">
    <property type="entry name" value="Complex1_LYR_SDHAF3_LYRM10"/>
    <property type="match status" value="1"/>
</dbReference>
<evidence type="ECO:0000256" key="2">
    <source>
        <dbReference type="ARBA" id="ARBA00006020"/>
    </source>
</evidence>
<evidence type="ECO:0000256" key="6">
    <source>
        <dbReference type="RuleBase" id="RU368039"/>
    </source>
</evidence>
<evidence type="ECO:0000256" key="3">
    <source>
        <dbReference type="ARBA" id="ARBA00022946"/>
    </source>
</evidence>
<keyword evidence="8" id="KW-1185">Reference proteome</keyword>
<evidence type="ECO:0000313" key="8">
    <source>
        <dbReference type="Proteomes" id="UP000092993"/>
    </source>
</evidence>
<dbReference type="OMA" id="WQQTNEN"/>
<dbReference type="PANTHER" id="PTHR13137:SF6">
    <property type="entry name" value="SUCCINATE DEHYDROGENASE ASSEMBLY FACTOR 3, MITOCHONDRIAL"/>
    <property type="match status" value="1"/>
</dbReference>
<accession>A0A1C7M620</accession>
<keyword evidence="5 6" id="KW-0143">Chaperone</keyword>
<comment type="similarity">
    <text evidence="2 6">Belongs to the complex I LYR family. SDHAF3 subfamily.</text>
</comment>
<protein>
    <recommendedName>
        <fullName evidence="6">Succinate dehydrogenase assembly factor 3</fullName>
        <shortName evidence="6">SDH assembly factor 3</shortName>
        <shortName evidence="6">SDHAF3</shortName>
    </recommendedName>
</protein>
<reference evidence="7 8" key="1">
    <citation type="submission" date="2016-03" db="EMBL/GenBank/DDBJ databases">
        <title>Whole genome sequencing of Grifola frondosa 9006-11.</title>
        <authorList>
            <person name="Min B."/>
            <person name="Park H."/>
            <person name="Kim J.-G."/>
            <person name="Cho H."/>
            <person name="Oh Y.-L."/>
            <person name="Kong W.-S."/>
            <person name="Choi I.-G."/>
        </authorList>
    </citation>
    <scope>NUCLEOTIDE SEQUENCE [LARGE SCALE GENOMIC DNA]</scope>
    <source>
        <strain evidence="7 8">9006-11</strain>
    </source>
</reference>
<gene>
    <name evidence="7" type="ORF">A0H81_07546</name>
</gene>
<dbReference type="GO" id="GO:0034553">
    <property type="term" value="P:mitochondrial respiratory chain complex II assembly"/>
    <property type="evidence" value="ECO:0007669"/>
    <property type="project" value="UniProtKB-UniRule"/>
</dbReference>
<dbReference type="EMBL" id="LUGG01000009">
    <property type="protein sequence ID" value="OBZ72403.1"/>
    <property type="molecule type" value="Genomic_DNA"/>
</dbReference>
<comment type="function">
    <text evidence="6">Plays an essential role in the assembly of succinate dehydrogenase (SDH), an enzyme complex (also referred to as respiratory complex II) that is a component of both the tricarboxylic acid (TCA) cycle and the mitochondrial electron transport chain, and which couples the oxidation of succinate to fumarate with the reduction of ubiquinone (coenzyme Q) to ubiquinol. Promotes maturation of the iron-sulfur protein subunit of the SDH catalytic dimer, protecting it from the deleterious effects of oxidants. May act together with SDHAF1.</text>
</comment>
<name>A0A1C7M620_GRIFR</name>
<comment type="subcellular location">
    <subcellularLocation>
        <location evidence="1 6">Mitochondrion matrix</location>
    </subcellularLocation>
</comment>
<evidence type="ECO:0000256" key="5">
    <source>
        <dbReference type="ARBA" id="ARBA00023186"/>
    </source>
</evidence>
<dbReference type="InterPro" id="IPR008381">
    <property type="entry name" value="SDHAF3/Sdh7"/>
</dbReference>
<keyword evidence="4 6" id="KW-0496">Mitochondrion</keyword>
<proteinExistence type="inferred from homology"/>
<dbReference type="GO" id="GO:0005758">
    <property type="term" value="C:mitochondrial intermembrane space"/>
    <property type="evidence" value="ECO:0007669"/>
    <property type="project" value="TreeGrafter"/>
</dbReference>
<dbReference type="PANTHER" id="PTHR13137">
    <property type="entry name" value="DC11 ACN9 HOMOLOG"/>
    <property type="match status" value="1"/>
</dbReference>
<evidence type="ECO:0000313" key="7">
    <source>
        <dbReference type="EMBL" id="OBZ72403.1"/>
    </source>
</evidence>
<dbReference type="GO" id="GO:0005759">
    <property type="term" value="C:mitochondrial matrix"/>
    <property type="evidence" value="ECO:0007669"/>
    <property type="project" value="UniProtKB-SubCell"/>
</dbReference>
<dbReference type="OrthoDB" id="278329at2759"/>
<dbReference type="STRING" id="5627.A0A1C7M620"/>